<keyword evidence="3" id="KW-1185">Reference proteome</keyword>
<reference evidence="2 3" key="1">
    <citation type="submission" date="2021-08" db="EMBL/GenBank/DDBJ databases">
        <title>Draft Genome Sequence of Phanerochaete sordida strain YK-624.</title>
        <authorList>
            <person name="Mori T."/>
            <person name="Dohra H."/>
            <person name="Suzuki T."/>
            <person name="Kawagishi H."/>
            <person name="Hirai H."/>
        </authorList>
    </citation>
    <scope>NUCLEOTIDE SEQUENCE [LARGE SCALE GENOMIC DNA]</scope>
    <source>
        <strain evidence="2 3">YK-624</strain>
    </source>
</reference>
<dbReference type="EMBL" id="BPQB01000025">
    <property type="protein sequence ID" value="GJE92268.1"/>
    <property type="molecule type" value="Genomic_DNA"/>
</dbReference>
<accession>A0A9P3GA77</accession>
<feature type="region of interest" description="Disordered" evidence="1">
    <location>
        <begin position="1"/>
        <end position="25"/>
    </location>
</feature>
<protein>
    <submittedName>
        <fullName evidence="2">Uncharacterized protein</fullName>
    </submittedName>
</protein>
<evidence type="ECO:0000256" key="1">
    <source>
        <dbReference type="SAM" id="MobiDB-lite"/>
    </source>
</evidence>
<evidence type="ECO:0000313" key="2">
    <source>
        <dbReference type="EMBL" id="GJE92268.1"/>
    </source>
</evidence>
<organism evidence="2 3">
    <name type="scientific">Phanerochaete sordida</name>
    <dbReference type="NCBI Taxonomy" id="48140"/>
    <lineage>
        <taxon>Eukaryota</taxon>
        <taxon>Fungi</taxon>
        <taxon>Dikarya</taxon>
        <taxon>Basidiomycota</taxon>
        <taxon>Agaricomycotina</taxon>
        <taxon>Agaricomycetes</taxon>
        <taxon>Polyporales</taxon>
        <taxon>Phanerochaetaceae</taxon>
        <taxon>Phanerochaete</taxon>
    </lineage>
</organism>
<name>A0A9P3GA77_9APHY</name>
<dbReference type="AlphaFoldDB" id="A0A9P3GA77"/>
<comment type="caution">
    <text evidence="2">The sequence shown here is derived from an EMBL/GenBank/DDBJ whole genome shotgun (WGS) entry which is preliminary data.</text>
</comment>
<proteinExistence type="predicted"/>
<dbReference type="Proteomes" id="UP000703269">
    <property type="component" value="Unassembled WGS sequence"/>
</dbReference>
<evidence type="ECO:0000313" key="3">
    <source>
        <dbReference type="Proteomes" id="UP000703269"/>
    </source>
</evidence>
<sequence length="177" mass="19279">MHHMASVARRPRPLLAMRGTRKGPHTRTHLRLLQLQLSGERRSLRRCGHWVASRASRWCIVTAALTAASQVSPAPDAAAQHTLTPLFIVLASLASACAQRNTTMAPPTSPQRLALASAMKDSDTRRIGRSARFPAGTCDVRALQKPSQTSWGTLAEDVAVDSRRELGGIGEWQMGLR</sequence>
<gene>
    <name evidence="2" type="ORF">PsYK624_084220</name>
</gene>